<comment type="caution">
    <text evidence="1">The sequence shown here is derived from an EMBL/GenBank/DDBJ whole genome shotgun (WGS) entry which is preliminary data.</text>
</comment>
<reference evidence="1 2" key="1">
    <citation type="submission" date="2019-06" db="EMBL/GenBank/DDBJ databases">
        <title>Sequencing the genomes of 1000 actinobacteria strains.</title>
        <authorList>
            <person name="Klenk H.-P."/>
        </authorList>
    </citation>
    <scope>NUCLEOTIDE SEQUENCE [LARGE SCALE GENOMIC DNA]</scope>
    <source>
        <strain evidence="1 2">DSM 45671</strain>
    </source>
</reference>
<sequence>MFGALAVLALVVLVAGGLSRSCTFAPTGPTVDSSRLPVVDVPAELTRLAVDSTFPLRVPAVPDGWRANAVDRTSLPEGGRVVSAGFLTPEGRYLRLQQGDASEEAMLRAEAGGAAAQAQGPVDVDGQQWVAYAGQRGEPIWITDVDGVRVLVTGSGSEADFRVLAAAAVRGEVIAPRR</sequence>
<protein>
    <submittedName>
        <fullName evidence="1">Uncharacterized protein DUF4245</fullName>
    </submittedName>
</protein>
<dbReference type="AlphaFoldDB" id="A0A561SNP1"/>
<keyword evidence="2" id="KW-1185">Reference proteome</keyword>
<evidence type="ECO:0000313" key="2">
    <source>
        <dbReference type="Proteomes" id="UP000321261"/>
    </source>
</evidence>
<accession>A0A561SNP1</accession>
<dbReference type="EMBL" id="VIWU01000001">
    <property type="protein sequence ID" value="TWF76461.1"/>
    <property type="molecule type" value="Genomic_DNA"/>
</dbReference>
<evidence type="ECO:0000313" key="1">
    <source>
        <dbReference type="EMBL" id="TWF76461.1"/>
    </source>
</evidence>
<organism evidence="1 2">
    <name type="scientific">Pseudonocardia hierapolitana</name>
    <dbReference type="NCBI Taxonomy" id="1128676"/>
    <lineage>
        <taxon>Bacteria</taxon>
        <taxon>Bacillati</taxon>
        <taxon>Actinomycetota</taxon>
        <taxon>Actinomycetes</taxon>
        <taxon>Pseudonocardiales</taxon>
        <taxon>Pseudonocardiaceae</taxon>
        <taxon>Pseudonocardia</taxon>
    </lineage>
</organism>
<gene>
    <name evidence="1" type="ORF">FHX44_112351</name>
</gene>
<proteinExistence type="predicted"/>
<name>A0A561SNP1_9PSEU</name>
<dbReference type="Pfam" id="PF14030">
    <property type="entry name" value="DUF4245"/>
    <property type="match status" value="1"/>
</dbReference>
<dbReference type="Proteomes" id="UP000321261">
    <property type="component" value="Unassembled WGS sequence"/>
</dbReference>
<dbReference type="InterPro" id="IPR025339">
    <property type="entry name" value="DUF4245"/>
</dbReference>